<dbReference type="GO" id="GO:0045087">
    <property type="term" value="P:innate immune response"/>
    <property type="evidence" value="ECO:0007669"/>
    <property type="project" value="UniProtKB-KW"/>
</dbReference>
<dbReference type="RefSeq" id="XP_031414901.1">
    <property type="nucleotide sequence ID" value="XM_031559041.2"/>
</dbReference>
<organism evidence="7 8">
    <name type="scientific">Clupea harengus</name>
    <name type="common">Atlantic herring</name>
    <dbReference type="NCBI Taxonomy" id="7950"/>
    <lineage>
        <taxon>Eukaryota</taxon>
        <taxon>Metazoa</taxon>
        <taxon>Chordata</taxon>
        <taxon>Craniata</taxon>
        <taxon>Vertebrata</taxon>
        <taxon>Euteleostomi</taxon>
        <taxon>Actinopterygii</taxon>
        <taxon>Neopterygii</taxon>
        <taxon>Teleostei</taxon>
        <taxon>Clupei</taxon>
        <taxon>Clupeiformes</taxon>
        <taxon>Clupeoidei</taxon>
        <taxon>Clupeidae</taxon>
        <taxon>Clupea</taxon>
    </lineage>
</organism>
<dbReference type="GO" id="GO:0050776">
    <property type="term" value="P:regulation of immune response"/>
    <property type="evidence" value="ECO:0007669"/>
    <property type="project" value="TreeGrafter"/>
</dbReference>
<dbReference type="PANTHER" id="PTHR46051">
    <property type="entry name" value="SH2 DOMAIN-CONTAINING PROTEIN"/>
    <property type="match status" value="1"/>
</dbReference>
<dbReference type="GO" id="GO:0002250">
    <property type="term" value="P:adaptive immune response"/>
    <property type="evidence" value="ECO:0007669"/>
    <property type="project" value="UniProtKB-KW"/>
</dbReference>
<accession>A0A6P8ERE5</accession>
<evidence type="ECO:0000313" key="7">
    <source>
        <dbReference type="Proteomes" id="UP000515152"/>
    </source>
</evidence>
<name>A0A6P8ERE5_CLUHA</name>
<evidence type="ECO:0000256" key="5">
    <source>
        <dbReference type="PROSITE-ProRule" id="PRU00191"/>
    </source>
</evidence>
<feature type="domain" description="SH2" evidence="6">
    <location>
        <begin position="4"/>
        <end position="98"/>
    </location>
</feature>
<dbReference type="Pfam" id="PF00017">
    <property type="entry name" value="SH2"/>
    <property type="match status" value="1"/>
</dbReference>
<keyword evidence="7" id="KW-1185">Reference proteome</keyword>
<dbReference type="KEGG" id="char:105911961"/>
<proteinExistence type="predicted"/>
<dbReference type="GO" id="GO:0009966">
    <property type="term" value="P:regulation of signal transduction"/>
    <property type="evidence" value="ECO:0007669"/>
    <property type="project" value="TreeGrafter"/>
</dbReference>
<dbReference type="SMART" id="SM00252">
    <property type="entry name" value="SH2"/>
    <property type="match status" value="1"/>
</dbReference>
<evidence type="ECO:0000256" key="1">
    <source>
        <dbReference type="ARBA" id="ARBA00022588"/>
    </source>
</evidence>
<dbReference type="InterPro" id="IPR000980">
    <property type="entry name" value="SH2"/>
</dbReference>
<dbReference type="GeneID" id="105911961"/>
<protein>
    <submittedName>
        <fullName evidence="8">SH2 domain-containing protein 1A-like</fullName>
    </submittedName>
</protein>
<keyword evidence="3 5" id="KW-0727">SH2 domain</keyword>
<evidence type="ECO:0000256" key="3">
    <source>
        <dbReference type="ARBA" id="ARBA00022999"/>
    </source>
</evidence>
<dbReference type="OrthoDB" id="10053436at2759"/>
<sequence length="118" mass="13661">MESIYYGKISKEVTERLLQRFGKDGSYLLRDSESLTGVLCLCVRKAPFVHTYRIEQSPHGWAVETVSGEPQYFESVGRLVESYRAKTPRNLEPLLYPLEKDKLSMETVQCTGTDYWQM</sequence>
<evidence type="ECO:0000256" key="4">
    <source>
        <dbReference type="ARBA" id="ARBA00023130"/>
    </source>
</evidence>
<dbReference type="InterPro" id="IPR036860">
    <property type="entry name" value="SH2_dom_sf"/>
</dbReference>
<keyword evidence="1" id="KW-0399">Innate immunity</keyword>
<evidence type="ECO:0000313" key="8">
    <source>
        <dbReference type="RefSeq" id="XP_031414901.1"/>
    </source>
</evidence>
<dbReference type="PANTHER" id="PTHR46051:SF1">
    <property type="entry name" value="INOSITOL POLYPHOSPHATE-RELATED PHOSPHATASE DOMAIN-CONTAINING PROTEIN"/>
    <property type="match status" value="1"/>
</dbReference>
<reference evidence="8" key="1">
    <citation type="submission" date="2025-08" db="UniProtKB">
        <authorList>
            <consortium name="RefSeq"/>
        </authorList>
    </citation>
    <scope>IDENTIFICATION</scope>
</reference>
<evidence type="ECO:0000259" key="6">
    <source>
        <dbReference type="PROSITE" id="PS50001"/>
    </source>
</evidence>
<gene>
    <name evidence="8" type="primary">LOC105911961</name>
</gene>
<evidence type="ECO:0000256" key="2">
    <source>
        <dbReference type="ARBA" id="ARBA00022859"/>
    </source>
</evidence>
<dbReference type="Gene3D" id="3.30.505.10">
    <property type="entry name" value="SH2 domain"/>
    <property type="match status" value="1"/>
</dbReference>
<dbReference type="Proteomes" id="UP000515152">
    <property type="component" value="Chromosome 21"/>
</dbReference>
<keyword evidence="2" id="KW-0391">Immunity</keyword>
<dbReference type="SUPFAM" id="SSF55550">
    <property type="entry name" value="SH2 domain"/>
    <property type="match status" value="1"/>
</dbReference>
<dbReference type="PROSITE" id="PS50001">
    <property type="entry name" value="SH2"/>
    <property type="match status" value="1"/>
</dbReference>
<keyword evidence="4" id="KW-1064">Adaptive immunity</keyword>
<dbReference type="AlphaFoldDB" id="A0A6P8ERE5"/>
<dbReference type="PRINTS" id="PR00401">
    <property type="entry name" value="SH2DOMAIN"/>
</dbReference>